<protein>
    <submittedName>
        <fullName evidence="1">Uncharacterized protein</fullName>
    </submittedName>
</protein>
<accession>A0ACC1QE60</accession>
<dbReference type="Proteomes" id="UP001148737">
    <property type="component" value="Unassembled WGS sequence"/>
</dbReference>
<dbReference type="EMBL" id="JANAKD010002339">
    <property type="protein sequence ID" value="KAJ3473881.1"/>
    <property type="molecule type" value="Genomic_DNA"/>
</dbReference>
<keyword evidence="2" id="KW-1185">Reference proteome</keyword>
<evidence type="ECO:0000313" key="1">
    <source>
        <dbReference type="EMBL" id="KAJ3473881.1"/>
    </source>
</evidence>
<sequence>MSSSRRQTPRYSPSRAHFSTQYISGLQKQQNDLSQSYACQDPNFTDFRTNQQWLKNTVWQLTNGATPSSDDNSFYNGDMARDLLINLASAFPNQGMDIVNTGLIEKLIEVSFSLTEFLSIQPASRDPFAIGPREYLTQILTSVGLARSGEHRFLPLLMSKLVNMASVDIFDGFGNAGMAQPPMQMMDNEYVESKYALDMNNRTPESNAHSNHTPPGSGSDMSNSFVPSPDMMSPTGMEYSHGSNLTINTFGVNSMQDMVSPVGPSPQHMHMRQSLPMNNMVMRQGFQGEFHSMPTELDFNSLR</sequence>
<proteinExistence type="predicted"/>
<reference evidence="1" key="1">
    <citation type="submission" date="2022-07" db="EMBL/GenBank/DDBJ databases">
        <title>Genome Sequence of Lecanicillium saksenae.</title>
        <authorList>
            <person name="Buettner E."/>
        </authorList>
    </citation>
    <scope>NUCLEOTIDE SEQUENCE</scope>
    <source>
        <strain evidence="1">VT-O1</strain>
    </source>
</reference>
<comment type="caution">
    <text evidence="1">The sequence shown here is derived from an EMBL/GenBank/DDBJ whole genome shotgun (WGS) entry which is preliminary data.</text>
</comment>
<organism evidence="1 2">
    <name type="scientific">Lecanicillium saksenae</name>
    <dbReference type="NCBI Taxonomy" id="468837"/>
    <lineage>
        <taxon>Eukaryota</taxon>
        <taxon>Fungi</taxon>
        <taxon>Dikarya</taxon>
        <taxon>Ascomycota</taxon>
        <taxon>Pezizomycotina</taxon>
        <taxon>Sordariomycetes</taxon>
        <taxon>Hypocreomycetidae</taxon>
        <taxon>Hypocreales</taxon>
        <taxon>Cordycipitaceae</taxon>
        <taxon>Lecanicillium</taxon>
    </lineage>
</organism>
<evidence type="ECO:0000313" key="2">
    <source>
        <dbReference type="Proteomes" id="UP001148737"/>
    </source>
</evidence>
<name>A0ACC1QE60_9HYPO</name>
<gene>
    <name evidence="1" type="ORF">NLG97_g10087</name>
</gene>